<evidence type="ECO:0000313" key="4">
    <source>
        <dbReference type="Proteomes" id="UP000290649"/>
    </source>
</evidence>
<dbReference type="InterPro" id="IPR052515">
    <property type="entry name" value="Gfo/Idh/MocA_Oxidoreductase"/>
</dbReference>
<feature type="domain" description="Gfo/Idh/MocA-like oxidoreductase N-terminal" evidence="1">
    <location>
        <begin position="5"/>
        <end position="123"/>
    </location>
</feature>
<comment type="caution">
    <text evidence="3">The sequence shown here is derived from an EMBL/GenBank/DDBJ whole genome shotgun (WGS) entry which is preliminary data.</text>
</comment>
<reference evidence="3 4" key="1">
    <citation type="journal article" date="2019" name="Int. J. Syst. Evol. Microbiol.">
        <title>Anaerobacillus alkaliphilus sp. nov., a novel alkaliphilic and moderately halophilic bacterium.</title>
        <authorList>
            <person name="Borsodi A.K."/>
            <person name="Aszalos J.M."/>
            <person name="Bihari P."/>
            <person name="Nagy I."/>
            <person name="Schumann P."/>
            <person name="Sproer C."/>
            <person name="Kovacs A.L."/>
            <person name="Boka K."/>
            <person name="Dobosy P."/>
            <person name="Ovari M."/>
            <person name="Szili-Kovacs T."/>
            <person name="Toth E."/>
        </authorList>
    </citation>
    <scope>NUCLEOTIDE SEQUENCE [LARGE SCALE GENOMIC DNA]</scope>
    <source>
        <strain evidence="3 4">B16-10</strain>
    </source>
</reference>
<dbReference type="Gene3D" id="3.40.50.720">
    <property type="entry name" value="NAD(P)-binding Rossmann-like Domain"/>
    <property type="match status" value="1"/>
</dbReference>
<keyword evidence="4" id="KW-1185">Reference proteome</keyword>
<dbReference type="Gene3D" id="3.30.360.10">
    <property type="entry name" value="Dihydrodipicolinate Reductase, domain 2"/>
    <property type="match status" value="1"/>
</dbReference>
<organism evidence="3 4">
    <name type="scientific">Anaerobacillus alkaliphilus</name>
    <dbReference type="NCBI Taxonomy" id="1548597"/>
    <lineage>
        <taxon>Bacteria</taxon>
        <taxon>Bacillati</taxon>
        <taxon>Bacillota</taxon>
        <taxon>Bacilli</taxon>
        <taxon>Bacillales</taxon>
        <taxon>Bacillaceae</taxon>
        <taxon>Anaerobacillus</taxon>
    </lineage>
</organism>
<evidence type="ECO:0000313" key="3">
    <source>
        <dbReference type="EMBL" id="RXI96460.1"/>
    </source>
</evidence>
<sequence length="326" mass="36208">MTMHKIMLIGHGGISSKYLQAFSTVPNTKIVGVVGRSPERVKDFGIANGIQVYGTAIEEVAKNSGATAAVILTPNALHYHGVMEASRLGLHCLCEKPLHISREKQVEMINSCKTNNVKLAVSYMRRFIPHFVRIKELIDSGKLGRLLVVDASIKNYRDKEYYSSWHGTNDFDGGGPFIQQGSHMVDLVLWLTGGYQKVLEARRFQVYHEIETEDHGYAVVRYKNGAVGMITASTATPGLNTEFIEISGTKGSIRANYQKILDWNVEGFELPTNIDRKNNFEKLVEDFISSIETGSEPFVTGESAKTATELVMDIYEKAGDPLKLTD</sequence>
<dbReference type="RefSeq" id="WP_129080437.1">
    <property type="nucleotide sequence ID" value="NZ_QOUX01000047.1"/>
</dbReference>
<dbReference type="Proteomes" id="UP000290649">
    <property type="component" value="Unassembled WGS sequence"/>
</dbReference>
<gene>
    <name evidence="3" type="ORF">DS745_22380</name>
</gene>
<dbReference type="GO" id="GO:0000166">
    <property type="term" value="F:nucleotide binding"/>
    <property type="evidence" value="ECO:0007669"/>
    <property type="project" value="InterPro"/>
</dbReference>
<dbReference type="SUPFAM" id="SSF55347">
    <property type="entry name" value="Glyceraldehyde-3-phosphate dehydrogenase-like, C-terminal domain"/>
    <property type="match status" value="1"/>
</dbReference>
<dbReference type="AlphaFoldDB" id="A0A4Q0VNM2"/>
<dbReference type="InterPro" id="IPR055170">
    <property type="entry name" value="GFO_IDH_MocA-like_dom"/>
</dbReference>
<dbReference type="OrthoDB" id="9815825at2"/>
<evidence type="ECO:0000259" key="2">
    <source>
        <dbReference type="Pfam" id="PF22725"/>
    </source>
</evidence>
<dbReference type="PANTHER" id="PTHR43249:SF1">
    <property type="entry name" value="D-GLUCOSIDE 3-DEHYDROGENASE"/>
    <property type="match status" value="1"/>
</dbReference>
<name>A0A4Q0VNM2_9BACI</name>
<evidence type="ECO:0000259" key="1">
    <source>
        <dbReference type="Pfam" id="PF01408"/>
    </source>
</evidence>
<dbReference type="SUPFAM" id="SSF51735">
    <property type="entry name" value="NAD(P)-binding Rossmann-fold domains"/>
    <property type="match status" value="1"/>
</dbReference>
<dbReference type="InterPro" id="IPR036291">
    <property type="entry name" value="NAD(P)-bd_dom_sf"/>
</dbReference>
<dbReference type="InterPro" id="IPR000683">
    <property type="entry name" value="Gfo/Idh/MocA-like_OxRdtase_N"/>
</dbReference>
<dbReference type="PANTHER" id="PTHR43249">
    <property type="entry name" value="UDP-N-ACETYL-2-AMINO-2-DEOXY-D-GLUCURONATE OXIDASE"/>
    <property type="match status" value="1"/>
</dbReference>
<dbReference type="EMBL" id="QOUX01000047">
    <property type="protein sequence ID" value="RXI96460.1"/>
    <property type="molecule type" value="Genomic_DNA"/>
</dbReference>
<protein>
    <submittedName>
        <fullName evidence="3">Gfo/Idh/MocA family oxidoreductase</fullName>
    </submittedName>
</protein>
<dbReference type="Pfam" id="PF01408">
    <property type="entry name" value="GFO_IDH_MocA"/>
    <property type="match status" value="1"/>
</dbReference>
<feature type="domain" description="GFO/IDH/MocA-like oxidoreductase" evidence="2">
    <location>
        <begin position="131"/>
        <end position="254"/>
    </location>
</feature>
<proteinExistence type="predicted"/>
<accession>A0A4Q0VNM2</accession>
<dbReference type="Pfam" id="PF22725">
    <property type="entry name" value="GFO_IDH_MocA_C3"/>
    <property type="match status" value="1"/>
</dbReference>